<reference evidence="2" key="1">
    <citation type="journal article" date="2015" name="Nature">
        <title>Complex archaea that bridge the gap between prokaryotes and eukaryotes.</title>
        <authorList>
            <person name="Spang A."/>
            <person name="Saw J.H."/>
            <person name="Jorgensen S.L."/>
            <person name="Zaremba-Niedzwiedzka K."/>
            <person name="Martijn J."/>
            <person name="Lind A.E."/>
            <person name="van Eijk R."/>
            <person name="Schleper C."/>
            <person name="Guy L."/>
            <person name="Ettema T.J."/>
        </authorList>
    </citation>
    <scope>NUCLEOTIDE SEQUENCE</scope>
</reference>
<dbReference type="EMBL" id="LAZR01041676">
    <property type="protein sequence ID" value="KKL11384.1"/>
    <property type="molecule type" value="Genomic_DNA"/>
</dbReference>
<evidence type="ECO:0000256" key="1">
    <source>
        <dbReference type="SAM" id="MobiDB-lite"/>
    </source>
</evidence>
<feature type="region of interest" description="Disordered" evidence="1">
    <location>
        <begin position="1"/>
        <end position="27"/>
    </location>
</feature>
<comment type="caution">
    <text evidence="2">The sequence shown here is derived from an EMBL/GenBank/DDBJ whole genome shotgun (WGS) entry which is preliminary data.</text>
</comment>
<sequence>RAPQGWKNEHLNNVGIEAEDGKEDRDISLSEKERRSAWARLLAKIYEVRAFTCPKCQSDMNLIAVIMDPEEIRKILQHLVKIGRSPPGINTASLN</sequence>
<evidence type="ECO:0000313" key="2">
    <source>
        <dbReference type="EMBL" id="KKL11384.1"/>
    </source>
</evidence>
<gene>
    <name evidence="2" type="ORF">LCGC14_2546370</name>
</gene>
<accession>A0A0F9AP66</accession>
<dbReference type="AlphaFoldDB" id="A0A0F9AP66"/>
<organism evidence="2">
    <name type="scientific">marine sediment metagenome</name>
    <dbReference type="NCBI Taxonomy" id="412755"/>
    <lineage>
        <taxon>unclassified sequences</taxon>
        <taxon>metagenomes</taxon>
        <taxon>ecological metagenomes</taxon>
    </lineage>
</organism>
<proteinExistence type="predicted"/>
<protein>
    <recommendedName>
        <fullName evidence="3">Transposase zinc-binding domain-containing protein</fullName>
    </recommendedName>
</protein>
<evidence type="ECO:0008006" key="3">
    <source>
        <dbReference type="Google" id="ProtNLM"/>
    </source>
</evidence>
<feature type="non-terminal residue" evidence="2">
    <location>
        <position position="1"/>
    </location>
</feature>
<name>A0A0F9AP66_9ZZZZ</name>